<protein>
    <submittedName>
        <fullName evidence="1">Uncharacterized protein</fullName>
    </submittedName>
</protein>
<dbReference type="KEGG" id="xfs:D934_00560"/>
<dbReference type="HOGENOM" id="CLU_3124322_0_0_6"/>
<gene>
    <name evidence="1" type="ORF">D934_00560</name>
</gene>
<dbReference type="EMBL" id="CP006696">
    <property type="protein sequence ID" value="AIC10910.1"/>
    <property type="molecule type" value="Genomic_DNA"/>
</dbReference>
<sequence length="50" mass="5626">MGEFAERLKGLASTRNELKQKSRSIPRDVCVAARKGIEEGEVTHKVDKEK</sequence>
<dbReference type="PATRIC" id="fig|155920.8.peg.142"/>
<evidence type="ECO:0000313" key="1">
    <source>
        <dbReference type="EMBL" id="AIC10910.1"/>
    </source>
</evidence>
<reference evidence="1 2" key="1">
    <citation type="submission" date="2013-08" db="EMBL/GenBank/DDBJ databases">
        <authorList>
            <person name="Stouthamer R."/>
            <person name="Nunney L."/>
        </authorList>
    </citation>
    <scope>NUCLEOTIDE SEQUENCE [LARGE SCALE GENOMIC DNA]</scope>
    <source>
        <strain evidence="2">ann-1</strain>
    </source>
</reference>
<name>A0A060H6K9_XYLFS</name>
<organism evidence="1 2">
    <name type="scientific">Xylella fastidiosa subsp. sandyi Ann-1</name>
    <dbReference type="NCBI Taxonomy" id="155920"/>
    <lineage>
        <taxon>Bacteria</taxon>
        <taxon>Pseudomonadati</taxon>
        <taxon>Pseudomonadota</taxon>
        <taxon>Gammaproteobacteria</taxon>
        <taxon>Lysobacterales</taxon>
        <taxon>Lysobacteraceae</taxon>
        <taxon>Xylella</taxon>
    </lineage>
</organism>
<dbReference type="AlphaFoldDB" id="A0A060H6K9"/>
<dbReference type="Proteomes" id="UP000027215">
    <property type="component" value="Chromosome"/>
</dbReference>
<proteinExistence type="predicted"/>
<accession>A0A060H6K9</accession>
<evidence type="ECO:0000313" key="2">
    <source>
        <dbReference type="Proteomes" id="UP000027215"/>
    </source>
</evidence>